<proteinExistence type="inferred from homology"/>
<organism evidence="8 9">
    <name type="scientific">Candidatus Magnetobacterium bavaricum</name>
    <dbReference type="NCBI Taxonomy" id="29290"/>
    <lineage>
        <taxon>Bacteria</taxon>
        <taxon>Pseudomonadati</taxon>
        <taxon>Nitrospirota</taxon>
        <taxon>Thermodesulfovibrionia</taxon>
        <taxon>Thermodesulfovibrionales</taxon>
        <taxon>Candidatus Magnetobacteriaceae</taxon>
        <taxon>Candidatus Magnetobacterium</taxon>
    </lineage>
</organism>
<dbReference type="Gene3D" id="1.10.443.10">
    <property type="entry name" value="Intergrase catalytic core"/>
    <property type="match status" value="1"/>
</dbReference>
<dbReference type="GO" id="GO:0003677">
    <property type="term" value="F:DNA binding"/>
    <property type="evidence" value="ECO:0007669"/>
    <property type="project" value="UniProtKB-UniRule"/>
</dbReference>
<protein>
    <submittedName>
        <fullName evidence="8">Integrase family protein</fullName>
    </submittedName>
</protein>
<comment type="similarity">
    <text evidence="1">Belongs to the 'phage' integrase family.</text>
</comment>
<dbReference type="InterPro" id="IPR002104">
    <property type="entry name" value="Integrase_catalytic"/>
</dbReference>
<reference evidence="8 9" key="1">
    <citation type="submission" date="2015-02" db="EMBL/GenBank/DDBJ databases">
        <title>Single-cell genomics of uncultivated deep-branching MTB reveals a conserved set of magnetosome genes.</title>
        <authorList>
            <person name="Kolinko S."/>
            <person name="Richter M."/>
            <person name="Glockner F.O."/>
            <person name="Brachmann A."/>
            <person name="Schuler D."/>
        </authorList>
    </citation>
    <scope>NUCLEOTIDE SEQUENCE [LARGE SCALE GENOMIC DNA]</scope>
    <source>
        <strain evidence="8">TM-1</strain>
    </source>
</reference>
<evidence type="ECO:0000256" key="3">
    <source>
        <dbReference type="ARBA" id="ARBA00023125"/>
    </source>
</evidence>
<dbReference type="Proteomes" id="UP000033423">
    <property type="component" value="Unassembled WGS sequence"/>
</dbReference>
<keyword evidence="3 5" id="KW-0238">DNA-binding</keyword>
<dbReference type="InterPro" id="IPR013762">
    <property type="entry name" value="Integrase-like_cat_sf"/>
</dbReference>
<dbReference type="AlphaFoldDB" id="A0A0F3H0K8"/>
<evidence type="ECO:0000256" key="4">
    <source>
        <dbReference type="ARBA" id="ARBA00023172"/>
    </source>
</evidence>
<sequence length="438" mass="51275">MSRLDCCVVQALDCTIVLSLTEKNVDMRQNTNLTKSEGTANMGLYNDDRGFCMSGSIRCNRCFKAMTGPVCLHCGYTICYIYIYWNGKGRTFRKDRNDEQLDYKRAKRQLTVIRSTIYNKTFNPDDFKASKIKERLMENKLNDWLDQKSEEEQADELSPDTVRHYQSYAKWHFIAFFKGLDVKEVEFHNIENFKDKLPKKLKIKTRRNILNALHSFFTWLRRKGIIKEVPNFPEIKGNDAKMRTSIDIEQQQEALKRLPKHNRDIFAFAFETGLRGGELCALKVKDVYLGKKTILVQRSFSRHKLRETTKTHKKHYMPLSDTAIEIVQRNIKDKTPDAFLFINNRTKTFYTVNNLCRNWREYSGTDVSFYEASRHSFITQLVEDNANPFVAKELARHTDIRTTQKYYHATSSKLRDVVNRRGKIVPIEGGKTSATDRD</sequence>
<evidence type="ECO:0000256" key="2">
    <source>
        <dbReference type="ARBA" id="ARBA00022908"/>
    </source>
</evidence>
<dbReference type="Gene3D" id="1.10.150.130">
    <property type="match status" value="1"/>
</dbReference>
<evidence type="ECO:0000313" key="9">
    <source>
        <dbReference type="Proteomes" id="UP000033423"/>
    </source>
</evidence>
<dbReference type="EMBL" id="LACI01000087">
    <property type="protein sequence ID" value="KJU87632.1"/>
    <property type="molecule type" value="Genomic_DNA"/>
</dbReference>
<dbReference type="PANTHER" id="PTHR30349">
    <property type="entry name" value="PHAGE INTEGRASE-RELATED"/>
    <property type="match status" value="1"/>
</dbReference>
<dbReference type="SUPFAM" id="SSF56349">
    <property type="entry name" value="DNA breaking-rejoining enzymes"/>
    <property type="match status" value="1"/>
</dbReference>
<evidence type="ECO:0000259" key="6">
    <source>
        <dbReference type="PROSITE" id="PS51898"/>
    </source>
</evidence>
<dbReference type="PROSITE" id="PS51900">
    <property type="entry name" value="CB"/>
    <property type="match status" value="1"/>
</dbReference>
<dbReference type="GO" id="GO:0006310">
    <property type="term" value="P:DNA recombination"/>
    <property type="evidence" value="ECO:0007669"/>
    <property type="project" value="UniProtKB-KW"/>
</dbReference>
<dbReference type="InterPro" id="IPR050090">
    <property type="entry name" value="Tyrosine_recombinase_XerCD"/>
</dbReference>
<evidence type="ECO:0000313" key="8">
    <source>
        <dbReference type="EMBL" id="KJU87632.1"/>
    </source>
</evidence>
<name>A0A0F3H0K8_9BACT</name>
<dbReference type="CDD" id="cd00397">
    <property type="entry name" value="DNA_BRE_C"/>
    <property type="match status" value="1"/>
</dbReference>
<dbReference type="InterPro" id="IPR011010">
    <property type="entry name" value="DNA_brk_join_enz"/>
</dbReference>
<dbReference type="Pfam" id="PF00589">
    <property type="entry name" value="Phage_integrase"/>
    <property type="match status" value="1"/>
</dbReference>
<keyword evidence="4" id="KW-0233">DNA recombination</keyword>
<gene>
    <name evidence="8" type="ORF">MBAV_000174</name>
</gene>
<evidence type="ECO:0000256" key="5">
    <source>
        <dbReference type="PROSITE-ProRule" id="PRU01248"/>
    </source>
</evidence>
<evidence type="ECO:0000259" key="7">
    <source>
        <dbReference type="PROSITE" id="PS51900"/>
    </source>
</evidence>
<dbReference type="PROSITE" id="PS51898">
    <property type="entry name" value="TYR_RECOMBINASE"/>
    <property type="match status" value="1"/>
</dbReference>
<feature type="domain" description="Core-binding (CB)" evidence="7">
    <location>
        <begin position="135"/>
        <end position="221"/>
    </location>
</feature>
<dbReference type="PANTHER" id="PTHR30349:SF41">
    <property type="entry name" value="INTEGRASE_RECOMBINASE PROTEIN MJ0367-RELATED"/>
    <property type="match status" value="1"/>
</dbReference>
<comment type="caution">
    <text evidence="8">The sequence shown here is derived from an EMBL/GenBank/DDBJ whole genome shotgun (WGS) entry which is preliminary data.</text>
</comment>
<dbReference type="GO" id="GO:0015074">
    <property type="term" value="P:DNA integration"/>
    <property type="evidence" value="ECO:0007669"/>
    <property type="project" value="UniProtKB-KW"/>
</dbReference>
<keyword evidence="9" id="KW-1185">Reference proteome</keyword>
<feature type="domain" description="Tyr recombinase" evidence="6">
    <location>
        <begin position="241"/>
        <end position="419"/>
    </location>
</feature>
<dbReference type="InterPro" id="IPR044068">
    <property type="entry name" value="CB"/>
</dbReference>
<keyword evidence="2" id="KW-0229">DNA integration</keyword>
<evidence type="ECO:0000256" key="1">
    <source>
        <dbReference type="ARBA" id="ARBA00008857"/>
    </source>
</evidence>
<dbReference type="InterPro" id="IPR010998">
    <property type="entry name" value="Integrase_recombinase_N"/>
</dbReference>
<accession>A0A0F3H0K8</accession>